<keyword evidence="1" id="KW-0732">Signal</keyword>
<dbReference type="AlphaFoldDB" id="A0A840TFR3"/>
<sequence>MPWWKPANFLYWITLYLLGGLVLFSNAQAQDASVLAQGSWYKIGVVQSGIYRLDAPALRRLGLTTSTLNARHLQLYGNGGGMLPQANDALRPQDLRQNAIWVPGEEDGRFDEQDALYFYAEGPHVTRYDSLNHHLYHQTNYYSDTSYYFLTVGTSPGLRLTDLPSLMASQSTPLDQFDDYWFHEKESVNLLQSGREWWGEYLANTGALNLQVPTPGLVPGSMTRLRVRAIASAQVPTQFRWQVNGQEVGRPSVGTVSTYRYDLRAQLSDQAYVFPVGTSPPVTTTLSVAFDPNGQSSAQAYLDWASLQTKRYLRPYDGQQSYYFLPASVDTVTYRITGTLPDWYWWDVSDPARPARAQVDRGPDGTGTFTAIQGRRFRRFIGFRPSQALEPVSGRAIANQNIRQSKVPDLLIVTPPAWETQARRLADFREQHDGLDVLVVTSEQVYHEFGSGQPDISALRDLARYLYLRAPDKLRYLLLFGDASYDYKNRTAAGGGVGVPVYQSRESLHPVFSYSSDDYFGFFKTREGTWEESTSGDHTLDIGVGRLPVKTPEEARVVVDKLIHYATSPRSRGAWRNRISFVADDGDANIHQQHADQLATFIQPHLLSQRLFIDAFPQQTTPGGTKAPELNTAIRRTVEEGTLILNYTGHGGAVGWAEEQVLTLADMQAMRGYNNLPLLVTATCEFGRYDDPALVSGAELMVLSPRGAAIGAVTTTRPVFASTNFTLNKAFYEALAVARPQQLRLGDIVRLTKNNSLSGSLNRNFALLGDPSLRLAQAEHAIRWRQVPDTLRALQKVLLEGEIVAPGAEVPLLDFNGSAQVVVYDKPVAFRTLGNEATAAEYQEYRNRLFAGNVQVQQGRFRVEFVVPRDIDYRLGEGRVSVYALSQDSLTDASAQLAVWVGGSANVPPDRTPPTLTAYLNDAAFQDGQTVTPTPVLYAELFDESGINLSQAGLGHDLTATLNDTLSWVLNAYYTAHPNDFRSGTIRFPLGTLPPGPHQLRIKVWDTHTNSAEKTLRFIVGSEPAIKLAQALVFPNPFEQHLSFKIEHTRESEDVEITFRLFNVAGQTLKTFHRMYYNSEAIIEDAIPNLVPSQLLTPGRALYLYELLIRSSKDNSTDRHTGKLLRMD</sequence>
<dbReference type="EMBL" id="JACHGF010000001">
    <property type="protein sequence ID" value="MBB5282011.1"/>
    <property type="molecule type" value="Genomic_DNA"/>
</dbReference>
<name>A0A840TFR3_9BACT</name>
<comment type="caution">
    <text evidence="3">The sequence shown here is derived from an EMBL/GenBank/DDBJ whole genome shotgun (WGS) entry which is preliminary data.</text>
</comment>
<dbReference type="InterPro" id="IPR029030">
    <property type="entry name" value="Caspase-like_dom_sf"/>
</dbReference>
<feature type="domain" description="Gingipain" evidence="2">
    <location>
        <begin position="411"/>
        <end position="775"/>
    </location>
</feature>
<dbReference type="Gene3D" id="3.40.50.10390">
    <property type="entry name" value="Gingipain r, domain 1"/>
    <property type="match status" value="1"/>
</dbReference>
<evidence type="ECO:0000259" key="2">
    <source>
        <dbReference type="Pfam" id="PF01364"/>
    </source>
</evidence>
<dbReference type="Proteomes" id="UP000557307">
    <property type="component" value="Unassembled WGS sequence"/>
</dbReference>
<dbReference type="RefSeq" id="WP_184169432.1">
    <property type="nucleotide sequence ID" value="NZ_JACHGF010000001.1"/>
</dbReference>
<dbReference type="Gene3D" id="3.40.50.1460">
    <property type="match status" value="1"/>
</dbReference>
<dbReference type="GO" id="GO:0008234">
    <property type="term" value="F:cysteine-type peptidase activity"/>
    <property type="evidence" value="ECO:0007669"/>
    <property type="project" value="InterPro"/>
</dbReference>
<organism evidence="3 4">
    <name type="scientific">Rhabdobacter roseus</name>
    <dbReference type="NCBI Taxonomy" id="1655419"/>
    <lineage>
        <taxon>Bacteria</taxon>
        <taxon>Pseudomonadati</taxon>
        <taxon>Bacteroidota</taxon>
        <taxon>Cytophagia</taxon>
        <taxon>Cytophagales</taxon>
        <taxon>Cytophagaceae</taxon>
        <taxon>Rhabdobacter</taxon>
    </lineage>
</organism>
<evidence type="ECO:0000313" key="3">
    <source>
        <dbReference type="EMBL" id="MBB5282011.1"/>
    </source>
</evidence>
<dbReference type="InterPro" id="IPR029031">
    <property type="entry name" value="Gingipain_N_sf"/>
</dbReference>
<dbReference type="GO" id="GO:0006508">
    <property type="term" value="P:proteolysis"/>
    <property type="evidence" value="ECO:0007669"/>
    <property type="project" value="InterPro"/>
</dbReference>
<dbReference type="Pfam" id="PF01364">
    <property type="entry name" value="Peptidase_C25"/>
    <property type="match status" value="1"/>
</dbReference>
<proteinExistence type="predicted"/>
<keyword evidence="4" id="KW-1185">Reference proteome</keyword>
<dbReference type="SUPFAM" id="SSF52129">
    <property type="entry name" value="Caspase-like"/>
    <property type="match status" value="1"/>
</dbReference>
<protein>
    <recommendedName>
        <fullName evidence="2">Gingipain domain-containing protein</fullName>
    </recommendedName>
</protein>
<evidence type="ECO:0000256" key="1">
    <source>
        <dbReference type="ARBA" id="ARBA00022729"/>
    </source>
</evidence>
<evidence type="ECO:0000313" key="4">
    <source>
        <dbReference type="Proteomes" id="UP000557307"/>
    </source>
</evidence>
<gene>
    <name evidence="3" type="ORF">HNQ92_000132</name>
</gene>
<reference evidence="3 4" key="1">
    <citation type="submission" date="2020-08" db="EMBL/GenBank/DDBJ databases">
        <title>Genomic Encyclopedia of Type Strains, Phase IV (KMG-IV): sequencing the most valuable type-strain genomes for metagenomic binning, comparative biology and taxonomic classification.</title>
        <authorList>
            <person name="Goeker M."/>
        </authorList>
    </citation>
    <scope>NUCLEOTIDE SEQUENCE [LARGE SCALE GENOMIC DNA]</scope>
    <source>
        <strain evidence="3 4">DSM 105074</strain>
    </source>
</reference>
<dbReference type="CDD" id="cd02258">
    <property type="entry name" value="Peptidase_C25_N"/>
    <property type="match status" value="1"/>
</dbReference>
<dbReference type="NCBIfam" id="NF033707">
    <property type="entry name" value="T9SS_sortase"/>
    <property type="match status" value="1"/>
</dbReference>
<dbReference type="InterPro" id="IPR001769">
    <property type="entry name" value="Gingipain"/>
</dbReference>
<accession>A0A840TFR3</accession>